<dbReference type="STRING" id="1231336.L248_1163"/>
<keyword evidence="1" id="KW-0812">Transmembrane</keyword>
<keyword evidence="1" id="KW-0472">Membrane</keyword>
<accession>U4TMG3</accession>
<gene>
    <name evidence="2" type="ORF">L248_1163</name>
</gene>
<feature type="transmembrane region" description="Helical" evidence="1">
    <location>
        <begin position="21"/>
        <end position="40"/>
    </location>
</feature>
<protein>
    <submittedName>
        <fullName evidence="2">Uncharacterized protein</fullName>
    </submittedName>
</protein>
<proteinExistence type="predicted"/>
<feature type="transmembrane region" description="Helical" evidence="1">
    <location>
        <begin position="170"/>
        <end position="187"/>
    </location>
</feature>
<keyword evidence="3" id="KW-1185">Reference proteome</keyword>
<evidence type="ECO:0000313" key="2">
    <source>
        <dbReference type="EMBL" id="ERL66071.1"/>
    </source>
</evidence>
<dbReference type="Proteomes" id="UP000030647">
    <property type="component" value="Unassembled WGS sequence"/>
</dbReference>
<dbReference type="HOGENOM" id="CLU_1159921_0_0_9"/>
<evidence type="ECO:0000256" key="1">
    <source>
        <dbReference type="SAM" id="Phobius"/>
    </source>
</evidence>
<feature type="transmembrane region" description="Helical" evidence="1">
    <location>
        <begin position="60"/>
        <end position="81"/>
    </location>
</feature>
<reference evidence="3" key="1">
    <citation type="journal article" date="2013" name="Genome Announc.">
        <title>Whole-Genome Sequencing of Lactobacillus shenzhenensis Strain LY-73T.</title>
        <authorList>
            <person name="Lin Z."/>
            <person name="Liu Z."/>
            <person name="Yang R."/>
            <person name="Zou Y."/>
            <person name="Wan D."/>
            <person name="Chen J."/>
            <person name="Guo M."/>
            <person name="Zhao J."/>
            <person name="Fang C."/>
            <person name="Yang R."/>
            <person name="Liu F."/>
        </authorList>
    </citation>
    <scope>NUCLEOTIDE SEQUENCE [LARGE SCALE GENOMIC DNA]</scope>
    <source>
        <strain evidence="3">LY-73</strain>
    </source>
</reference>
<organism evidence="2 3">
    <name type="scientific">Schleiferilactobacillus shenzhenensis LY-73</name>
    <dbReference type="NCBI Taxonomy" id="1231336"/>
    <lineage>
        <taxon>Bacteria</taxon>
        <taxon>Bacillati</taxon>
        <taxon>Bacillota</taxon>
        <taxon>Bacilli</taxon>
        <taxon>Lactobacillales</taxon>
        <taxon>Lactobacillaceae</taxon>
        <taxon>Schleiferilactobacillus</taxon>
    </lineage>
</organism>
<dbReference type="EMBL" id="KI271583">
    <property type="protein sequence ID" value="ERL66071.1"/>
    <property type="molecule type" value="Genomic_DNA"/>
</dbReference>
<feature type="transmembrane region" description="Helical" evidence="1">
    <location>
        <begin position="102"/>
        <end position="120"/>
    </location>
</feature>
<keyword evidence="1" id="KW-1133">Transmembrane helix</keyword>
<sequence>MWVEKEALALKTLIGKRWWAILLYVVWRLFDALTATLPILREAGRQHLSVAAYGRQIATPNAVLLLGPVVSLTLFIILPLAGNLRTLVATQPAPAVHRIQSGFNAIVAVGSSLLIMGTAGMVTDPLTGTIRPGWTRPLDVIWYALAMSLWSWLFLMVGQRLAVNWRTINWRPWAVVVLGLLVLTNLMDRQGRRGPAGRMQIARFLSAAPWLLVLGGAAAVVLWCVWERRHPLVVRTTID</sequence>
<dbReference type="AlphaFoldDB" id="U4TMG3"/>
<feature type="transmembrane region" description="Helical" evidence="1">
    <location>
        <begin position="207"/>
        <end position="226"/>
    </location>
</feature>
<evidence type="ECO:0000313" key="3">
    <source>
        <dbReference type="Proteomes" id="UP000030647"/>
    </source>
</evidence>
<feature type="transmembrane region" description="Helical" evidence="1">
    <location>
        <begin position="140"/>
        <end position="158"/>
    </location>
</feature>
<name>U4TMG3_9LACO</name>